<sequence>MEITAKTTQKSEEAWTKAKKEIEDAAARKAEEANRKIHKADKSLYEMLEANKAAKQEAFEEATRLRNQFRTLDEDEVDFLDSVLECTRAHEAKVHAETVQGLQSFRRRQAEEDQKVLSEVDTLLSVNNDVGDGGGEKSSWVVSSSGCRKRKRARVSKIGLVTRKISDNSSVIDKEILANNPNNASKEITKFDTLPKIHSKSEGPLLPPIVASKSALVNYGSDED</sequence>
<evidence type="ECO:0000259" key="4">
    <source>
        <dbReference type="Pfam" id="PF10187"/>
    </source>
</evidence>
<feature type="coiled-coil region" evidence="3">
    <location>
        <begin position="45"/>
        <end position="75"/>
    </location>
</feature>
<feature type="domain" description="FAM192A/Fyv6 N-terminal" evidence="4">
    <location>
        <begin position="5"/>
        <end position="106"/>
    </location>
</feature>
<evidence type="ECO:0000313" key="6">
    <source>
        <dbReference type="Proteomes" id="UP000030854"/>
    </source>
</evidence>
<dbReference type="HOGENOM" id="CLU_067596_0_0_1"/>
<evidence type="ECO:0000313" key="5">
    <source>
        <dbReference type="EMBL" id="KHJ34686.1"/>
    </source>
</evidence>
<name>A0A0B1PCM2_UNCNE</name>
<keyword evidence="6" id="KW-1185">Reference proteome</keyword>
<dbReference type="PANTHER" id="PTHR13495:SF0">
    <property type="entry name" value="PSME3-INTERACTING PROTEIN"/>
    <property type="match status" value="1"/>
</dbReference>
<organism evidence="5 6">
    <name type="scientific">Uncinula necator</name>
    <name type="common">Grape powdery mildew</name>
    <dbReference type="NCBI Taxonomy" id="52586"/>
    <lineage>
        <taxon>Eukaryota</taxon>
        <taxon>Fungi</taxon>
        <taxon>Dikarya</taxon>
        <taxon>Ascomycota</taxon>
        <taxon>Pezizomycotina</taxon>
        <taxon>Leotiomycetes</taxon>
        <taxon>Erysiphales</taxon>
        <taxon>Erysiphaceae</taxon>
        <taxon>Erysiphe</taxon>
    </lineage>
</organism>
<dbReference type="AlphaFoldDB" id="A0A0B1PCM2"/>
<dbReference type="EMBL" id="JNVN01000750">
    <property type="protein sequence ID" value="KHJ34686.1"/>
    <property type="molecule type" value="Genomic_DNA"/>
</dbReference>
<evidence type="ECO:0000256" key="1">
    <source>
        <dbReference type="ARBA" id="ARBA00004123"/>
    </source>
</evidence>
<gene>
    <name evidence="5" type="ORF">EV44_g2647</name>
</gene>
<dbReference type="Pfam" id="PF10187">
    <property type="entry name" value="FAM192A_Fyv6_N"/>
    <property type="match status" value="1"/>
</dbReference>
<reference evidence="5 6" key="1">
    <citation type="journal article" date="2014" name="BMC Genomics">
        <title>Adaptive genomic structural variation in the grape powdery mildew pathogen, Erysiphe necator.</title>
        <authorList>
            <person name="Jones L."/>
            <person name="Riaz S."/>
            <person name="Morales-Cruz A."/>
            <person name="Amrine K.C."/>
            <person name="McGuire B."/>
            <person name="Gubler W.D."/>
            <person name="Walker M.A."/>
            <person name="Cantu D."/>
        </authorList>
    </citation>
    <scope>NUCLEOTIDE SEQUENCE [LARGE SCALE GENOMIC DNA]</scope>
    <source>
        <strain evidence="6">c</strain>
    </source>
</reference>
<keyword evidence="2" id="KW-0539">Nucleus</keyword>
<keyword evidence="3" id="KW-0175">Coiled coil</keyword>
<dbReference type="InterPro" id="IPR019331">
    <property type="entry name" value="FAM192A/Fyv6_N"/>
</dbReference>
<comment type="caution">
    <text evidence="5">The sequence shown here is derived from an EMBL/GenBank/DDBJ whole genome shotgun (WGS) entry which is preliminary data.</text>
</comment>
<accession>A0A0B1PCM2</accession>
<dbReference type="GO" id="GO:0005634">
    <property type="term" value="C:nucleus"/>
    <property type="evidence" value="ECO:0007669"/>
    <property type="project" value="UniProtKB-SubCell"/>
</dbReference>
<dbReference type="PANTHER" id="PTHR13495">
    <property type="entry name" value="NEFA-INTERACTING NUCLEAR PROTEIN NIP30"/>
    <property type="match status" value="1"/>
</dbReference>
<dbReference type="Proteomes" id="UP000030854">
    <property type="component" value="Unassembled WGS sequence"/>
</dbReference>
<proteinExistence type="predicted"/>
<dbReference type="SUPFAM" id="SSF103657">
    <property type="entry name" value="BAR/IMD domain-like"/>
    <property type="match status" value="1"/>
</dbReference>
<comment type="subcellular location">
    <subcellularLocation>
        <location evidence="1">Nucleus</location>
    </subcellularLocation>
</comment>
<dbReference type="InterPro" id="IPR027267">
    <property type="entry name" value="AH/BAR_dom_sf"/>
</dbReference>
<dbReference type="InterPro" id="IPR039845">
    <property type="entry name" value="FAM192A"/>
</dbReference>
<evidence type="ECO:0000256" key="3">
    <source>
        <dbReference type="SAM" id="Coils"/>
    </source>
</evidence>
<dbReference type="STRING" id="52586.A0A0B1PCM2"/>
<evidence type="ECO:0000256" key="2">
    <source>
        <dbReference type="ARBA" id="ARBA00023242"/>
    </source>
</evidence>
<protein>
    <submittedName>
        <fullName evidence="5">Putative nefa-interacting nuclear protein</fullName>
    </submittedName>
</protein>